<evidence type="ECO:0000313" key="2">
    <source>
        <dbReference type="Proteomes" id="UP000749559"/>
    </source>
</evidence>
<name>A0A8J1THX3_OWEFU</name>
<feature type="non-terminal residue" evidence="1">
    <location>
        <position position="1"/>
    </location>
</feature>
<comment type="caution">
    <text evidence="1">The sequence shown here is derived from an EMBL/GenBank/DDBJ whole genome shotgun (WGS) entry which is preliminary data.</text>
</comment>
<dbReference type="AlphaFoldDB" id="A0A8J1THX3"/>
<proteinExistence type="predicted"/>
<sequence length="163" mass="18076">GTCPKEVGSPPTDLPHTGTNWAHLMTGHTFPCDGYLNAWQYFRGNPNGNVYATIWRPIAKSQHQLIKKTLLPSDTAGIHTVALSQHVPIKQGDFIGIHYEAVSTEPIIPLAKDGDNALFAYDLYDTANIERYNADLNEGNVVDLGIWSKKRVRFAIRAFLEGT</sequence>
<gene>
    <name evidence="1" type="ORF">OFUS_LOCUS4794</name>
</gene>
<feature type="non-terminal residue" evidence="1">
    <location>
        <position position="163"/>
    </location>
</feature>
<dbReference type="Proteomes" id="UP000749559">
    <property type="component" value="Unassembled WGS sequence"/>
</dbReference>
<reference evidence="1" key="1">
    <citation type="submission" date="2022-03" db="EMBL/GenBank/DDBJ databases">
        <authorList>
            <person name="Martin C."/>
        </authorList>
    </citation>
    <scope>NUCLEOTIDE SEQUENCE</scope>
</reference>
<accession>A0A8J1THX3</accession>
<keyword evidence="2" id="KW-1185">Reference proteome</keyword>
<organism evidence="1 2">
    <name type="scientific">Owenia fusiformis</name>
    <name type="common">Polychaete worm</name>
    <dbReference type="NCBI Taxonomy" id="6347"/>
    <lineage>
        <taxon>Eukaryota</taxon>
        <taxon>Metazoa</taxon>
        <taxon>Spiralia</taxon>
        <taxon>Lophotrochozoa</taxon>
        <taxon>Annelida</taxon>
        <taxon>Polychaeta</taxon>
        <taxon>Sedentaria</taxon>
        <taxon>Canalipalpata</taxon>
        <taxon>Sabellida</taxon>
        <taxon>Oweniida</taxon>
        <taxon>Oweniidae</taxon>
        <taxon>Owenia</taxon>
    </lineage>
</organism>
<protein>
    <submittedName>
        <fullName evidence="1">Uncharacterized protein</fullName>
    </submittedName>
</protein>
<dbReference type="EMBL" id="CAIIXF020000002">
    <property type="protein sequence ID" value="CAH1777798.1"/>
    <property type="molecule type" value="Genomic_DNA"/>
</dbReference>
<evidence type="ECO:0000313" key="1">
    <source>
        <dbReference type="EMBL" id="CAH1777798.1"/>
    </source>
</evidence>